<sequence length="716" mass="79037">MYSDPQAASPRSVGLWGQLAIFALVLMVSVLCPIVGAQKSMADQLADDGSISDGRSTIAGQSSVESSAVESSVAEPSPDEIAELIEGLASDSYATRIRCRNRLARVGLAAFDQLREARNHPDSEVAIVARRLTSGLGVRWSTEADSDAVIKLLNEYGARSIDERKRRVAQLAALPRSESFAALLRLAKFEPEPTLGRLAALAMMNQDVKSSQAGLSSIANQRLGEPEDEQELLRRRAESQSIVTQLSGRMTVTNRWLLQYAEDLRDGGVDVARWQEIFDQHRNGTLVEDGATDVMGGTLATQGTLFSRLPQSASQLLQLIWITAERAIASGERDAALDMVIQNVDLIPSRTRDLIQTSSWALDRSLYSAVTAMLNRHLEIFGKSPILLYSAAEAYSRLGDQDEAGRLAGVALAINPLPIPEAADADGKPGEDGAKPKPIHPQTIQVHAEAHVRIAMQLTQRGLFRWAEEEYSLVMQRLPLDNAISAFARSESARMFGELEDHAAVIRTLTPLAKRIDQDDEFKDRLIASNFTAPVVKSDLAFHQGMLLAEQGKSDEARQKLEEAFQTNHKNIDILIAMYRLDGDQKWKDSVQETLSHHVQLAEQEVAEIKSSFRRVGPLRSSPDQLAKRLNAYAWLVGNTTGDYAKALRYSIESLRLTPNQPELMDTCARCYFAVGDFQSAVEMQADACQRMPHSPPLKRQLEEFQLALQQSREKS</sequence>
<keyword evidence="1" id="KW-0472">Membrane</keyword>
<dbReference type="Proteomes" id="UP001158067">
    <property type="component" value="Unassembled WGS sequence"/>
</dbReference>
<keyword evidence="3" id="KW-1185">Reference proteome</keyword>
<reference evidence="2 3" key="1">
    <citation type="submission" date="2017-05" db="EMBL/GenBank/DDBJ databases">
        <authorList>
            <person name="Varghese N."/>
            <person name="Submissions S."/>
        </authorList>
    </citation>
    <scope>NUCLEOTIDE SEQUENCE [LARGE SCALE GENOMIC DNA]</scope>
    <source>
        <strain evidence="2 3">DSM 25457</strain>
    </source>
</reference>
<organism evidence="2 3">
    <name type="scientific">Neorhodopirellula lusitana</name>
    <dbReference type="NCBI Taxonomy" id="445327"/>
    <lineage>
        <taxon>Bacteria</taxon>
        <taxon>Pseudomonadati</taxon>
        <taxon>Planctomycetota</taxon>
        <taxon>Planctomycetia</taxon>
        <taxon>Pirellulales</taxon>
        <taxon>Pirellulaceae</taxon>
        <taxon>Neorhodopirellula</taxon>
    </lineage>
</organism>
<dbReference type="Gene3D" id="1.25.40.10">
    <property type="entry name" value="Tetratricopeptide repeat domain"/>
    <property type="match status" value="2"/>
</dbReference>
<dbReference type="RefSeq" id="WP_283435238.1">
    <property type="nucleotide sequence ID" value="NZ_FXUG01000021.1"/>
</dbReference>
<dbReference type="InterPro" id="IPR011990">
    <property type="entry name" value="TPR-like_helical_dom_sf"/>
</dbReference>
<evidence type="ECO:0000313" key="2">
    <source>
        <dbReference type="EMBL" id="SMP76539.1"/>
    </source>
</evidence>
<keyword evidence="1" id="KW-1133">Transmembrane helix</keyword>
<comment type="caution">
    <text evidence="2">The sequence shown here is derived from an EMBL/GenBank/DDBJ whole genome shotgun (WGS) entry which is preliminary data.</text>
</comment>
<proteinExistence type="predicted"/>
<accession>A0ABY1QPJ5</accession>
<dbReference type="SUPFAM" id="SSF48452">
    <property type="entry name" value="TPR-like"/>
    <property type="match status" value="1"/>
</dbReference>
<dbReference type="EMBL" id="FXUG01000021">
    <property type="protein sequence ID" value="SMP76539.1"/>
    <property type="molecule type" value="Genomic_DNA"/>
</dbReference>
<protein>
    <recommendedName>
        <fullName evidence="4">Tetratricopeptide repeat protein</fullName>
    </recommendedName>
</protein>
<evidence type="ECO:0008006" key="4">
    <source>
        <dbReference type="Google" id="ProtNLM"/>
    </source>
</evidence>
<evidence type="ECO:0000256" key="1">
    <source>
        <dbReference type="SAM" id="Phobius"/>
    </source>
</evidence>
<name>A0ABY1QPJ5_9BACT</name>
<gene>
    <name evidence="2" type="ORF">SAMN06265222_12168</name>
</gene>
<keyword evidence="1" id="KW-0812">Transmembrane</keyword>
<evidence type="ECO:0000313" key="3">
    <source>
        <dbReference type="Proteomes" id="UP001158067"/>
    </source>
</evidence>
<feature type="transmembrane region" description="Helical" evidence="1">
    <location>
        <begin position="15"/>
        <end position="35"/>
    </location>
</feature>